<dbReference type="PIRSF" id="PIRSF006661">
    <property type="entry name" value="PP-lp_UCP006661"/>
    <property type="match status" value="1"/>
</dbReference>
<gene>
    <name evidence="2" type="primary">larE</name>
    <name evidence="2" type="ORF">J0M35_07845</name>
</gene>
<reference evidence="2" key="1">
    <citation type="submission" date="2021-02" db="EMBL/GenBank/DDBJ databases">
        <title>Genome-Resolved Metagenomics of a Microbial Community Performing Photosynthetic Biological Nutrient Removal.</title>
        <authorList>
            <person name="Mcdaniel E.A."/>
        </authorList>
    </citation>
    <scope>NUCLEOTIDE SEQUENCE</scope>
    <source>
        <strain evidence="2">UWPOB_OBS1</strain>
    </source>
</reference>
<dbReference type="SUPFAM" id="SSF52402">
    <property type="entry name" value="Adenine nucleotide alpha hydrolases-like"/>
    <property type="match status" value="1"/>
</dbReference>
<dbReference type="Proteomes" id="UP000664277">
    <property type="component" value="Unassembled WGS sequence"/>
</dbReference>
<dbReference type="InterPro" id="IPR014729">
    <property type="entry name" value="Rossmann-like_a/b/a_fold"/>
</dbReference>
<dbReference type="Gene3D" id="3.40.50.620">
    <property type="entry name" value="HUPs"/>
    <property type="match status" value="1"/>
</dbReference>
<evidence type="ECO:0000256" key="1">
    <source>
        <dbReference type="PIRSR" id="PIRSR006661-1"/>
    </source>
</evidence>
<dbReference type="PANTHER" id="PTHR43169">
    <property type="entry name" value="EXSB FAMILY PROTEIN"/>
    <property type="match status" value="1"/>
</dbReference>
<dbReference type="CDD" id="cd01990">
    <property type="entry name" value="LarE-like"/>
    <property type="match status" value="1"/>
</dbReference>
<dbReference type="InterPro" id="IPR052188">
    <property type="entry name" value="Ni-pincer_cofactor_biosynth"/>
</dbReference>
<dbReference type="NCBIfam" id="TIGR00268">
    <property type="entry name" value="ATP-dependent sacrificial sulfur transferase LarE"/>
    <property type="match status" value="1"/>
</dbReference>
<dbReference type="AlphaFoldDB" id="A0A8J7TLX5"/>
<proteinExistence type="predicted"/>
<name>A0A8J7TLX5_9BACT</name>
<dbReference type="GO" id="GO:0016783">
    <property type="term" value="F:sulfurtransferase activity"/>
    <property type="evidence" value="ECO:0007669"/>
    <property type="project" value="InterPro"/>
</dbReference>
<comment type="caution">
    <text evidence="2">The sequence shown here is derived from an EMBL/GenBank/DDBJ whole genome shotgun (WGS) entry which is preliminary data.</text>
</comment>
<sequence>MTFADIAVKEAHLRAALRKLGSTLVAYSGGVDSSLLAFIAKQELPQSRVVIAVSPSLAEYERQAAFEQAELLNFDLHVLYTKEVDSEDYRRNTGNRCFFCKATLFEEMTRLKEDWHFDAIVYGANQDDLNDVRPGHLAAKKYGVLAPLLDAALGKEEIRQLAKYYQLPSWNRPQTACLSSRFPDFTYVDQEALHKVEAAEQAVRDAGFKQIRVRYLAGSSLTARVEVGAEELFRLTEEVVGPIEKSLLALGFAKVEFDREGYRQGKANIAKLDIVKSNLENSANLYGK</sequence>
<organism evidence="2 3">
    <name type="scientific">Candidatus Obscuribacter phosphatis</name>
    <dbReference type="NCBI Taxonomy" id="1906157"/>
    <lineage>
        <taxon>Bacteria</taxon>
        <taxon>Bacillati</taxon>
        <taxon>Candidatus Melainabacteria</taxon>
        <taxon>Candidatus Obscuribacterales</taxon>
        <taxon>Candidatus Obscuribacteraceae</taxon>
        <taxon>Candidatus Obscuribacter</taxon>
    </lineage>
</organism>
<feature type="active site" description="Nucleophile and sulfur donor" evidence="1">
    <location>
        <position position="177"/>
    </location>
</feature>
<dbReference type="InterPro" id="IPR005232">
    <property type="entry name" value="LarE"/>
</dbReference>
<evidence type="ECO:0000313" key="3">
    <source>
        <dbReference type="Proteomes" id="UP000664277"/>
    </source>
</evidence>
<protein>
    <submittedName>
        <fullName evidence="2">ATP-dependent sacrificial sulfur transferase LarE</fullName>
    </submittedName>
</protein>
<accession>A0A8J7TLX5</accession>
<keyword evidence="2" id="KW-0808">Transferase</keyword>
<evidence type="ECO:0000313" key="2">
    <source>
        <dbReference type="EMBL" id="MBN8660260.1"/>
    </source>
</evidence>
<dbReference type="EMBL" id="JAFLCK010000009">
    <property type="protein sequence ID" value="MBN8660260.1"/>
    <property type="molecule type" value="Genomic_DNA"/>
</dbReference>
<dbReference type="PANTHER" id="PTHR43169:SF2">
    <property type="entry name" value="NAD_GMP SYNTHASE DOMAIN-CONTAINING PROTEIN"/>
    <property type="match status" value="1"/>
</dbReference>